<evidence type="ECO:0000256" key="1">
    <source>
        <dbReference type="SAM" id="MobiDB-lite"/>
    </source>
</evidence>
<dbReference type="EMBL" id="JAUCMV010000005">
    <property type="protein sequence ID" value="KAK0398960.1"/>
    <property type="molecule type" value="Genomic_DNA"/>
</dbReference>
<feature type="region of interest" description="Disordered" evidence="1">
    <location>
        <begin position="122"/>
        <end position="159"/>
    </location>
</feature>
<comment type="caution">
    <text evidence="2">The sequence shown here is derived from an EMBL/GenBank/DDBJ whole genome shotgun (WGS) entry which is preliminary data.</text>
</comment>
<accession>A0AA39LJ19</accession>
<protein>
    <submittedName>
        <fullName evidence="2">Uncharacterized protein</fullName>
    </submittedName>
</protein>
<dbReference type="AlphaFoldDB" id="A0AA39LJ19"/>
<feature type="compositionally biased region" description="Low complexity" evidence="1">
    <location>
        <begin position="150"/>
        <end position="159"/>
    </location>
</feature>
<gene>
    <name evidence="2" type="ORF">QR680_002831</name>
</gene>
<evidence type="ECO:0000313" key="2">
    <source>
        <dbReference type="EMBL" id="KAK0398960.1"/>
    </source>
</evidence>
<name>A0AA39LJ19_9BILA</name>
<keyword evidence="3" id="KW-1185">Reference proteome</keyword>
<dbReference type="Proteomes" id="UP001175271">
    <property type="component" value="Unassembled WGS sequence"/>
</dbReference>
<sequence length="159" mass="18009">MMVNFGTFMGKEMLPGGTPKEIGTRLTLGDFVDLEQGCFAHSTANGAHDQQEEYEKCLSFNVICVETDKKGFPRLWHDNWKPSVLNMTVRFTSQYTQELILESVTDGDFDWIRSGSAGIQREPIAKIRRRNISNASPPRQRPRRNPPTRRPTGSPRSPA</sequence>
<proteinExistence type="predicted"/>
<reference evidence="2" key="1">
    <citation type="submission" date="2023-06" db="EMBL/GenBank/DDBJ databases">
        <title>Genomic analysis of the entomopathogenic nematode Steinernema hermaphroditum.</title>
        <authorList>
            <person name="Schwarz E.M."/>
            <person name="Heppert J.K."/>
            <person name="Baniya A."/>
            <person name="Schwartz H.T."/>
            <person name="Tan C.-H."/>
            <person name="Antoshechkin I."/>
            <person name="Sternberg P.W."/>
            <person name="Goodrich-Blair H."/>
            <person name="Dillman A.R."/>
        </authorList>
    </citation>
    <scope>NUCLEOTIDE SEQUENCE</scope>
    <source>
        <strain evidence="2">PS9179</strain>
        <tissue evidence="2">Whole animal</tissue>
    </source>
</reference>
<evidence type="ECO:0000313" key="3">
    <source>
        <dbReference type="Proteomes" id="UP001175271"/>
    </source>
</evidence>
<organism evidence="2 3">
    <name type="scientific">Steinernema hermaphroditum</name>
    <dbReference type="NCBI Taxonomy" id="289476"/>
    <lineage>
        <taxon>Eukaryota</taxon>
        <taxon>Metazoa</taxon>
        <taxon>Ecdysozoa</taxon>
        <taxon>Nematoda</taxon>
        <taxon>Chromadorea</taxon>
        <taxon>Rhabditida</taxon>
        <taxon>Tylenchina</taxon>
        <taxon>Panagrolaimomorpha</taxon>
        <taxon>Strongyloidoidea</taxon>
        <taxon>Steinernematidae</taxon>
        <taxon>Steinernema</taxon>
    </lineage>
</organism>